<proteinExistence type="predicted"/>
<evidence type="ECO:0000313" key="2">
    <source>
        <dbReference type="Proteomes" id="UP000054007"/>
    </source>
</evidence>
<dbReference type="OrthoDB" id="3055280at2759"/>
<organism evidence="1 2">
    <name type="scientific">Cylindrobasidium torrendii FP15055 ss-10</name>
    <dbReference type="NCBI Taxonomy" id="1314674"/>
    <lineage>
        <taxon>Eukaryota</taxon>
        <taxon>Fungi</taxon>
        <taxon>Dikarya</taxon>
        <taxon>Basidiomycota</taxon>
        <taxon>Agaricomycotina</taxon>
        <taxon>Agaricomycetes</taxon>
        <taxon>Agaricomycetidae</taxon>
        <taxon>Agaricales</taxon>
        <taxon>Marasmiineae</taxon>
        <taxon>Physalacriaceae</taxon>
        <taxon>Cylindrobasidium</taxon>
    </lineage>
</organism>
<accession>A0A0D7AZY6</accession>
<reference evidence="1 2" key="1">
    <citation type="journal article" date="2015" name="Fungal Genet. Biol.">
        <title>Evolution of novel wood decay mechanisms in Agaricales revealed by the genome sequences of Fistulina hepatica and Cylindrobasidium torrendii.</title>
        <authorList>
            <person name="Floudas D."/>
            <person name="Held B.W."/>
            <person name="Riley R."/>
            <person name="Nagy L.G."/>
            <person name="Koehler G."/>
            <person name="Ransdell A.S."/>
            <person name="Younus H."/>
            <person name="Chow J."/>
            <person name="Chiniquy J."/>
            <person name="Lipzen A."/>
            <person name="Tritt A."/>
            <person name="Sun H."/>
            <person name="Haridas S."/>
            <person name="LaButti K."/>
            <person name="Ohm R.A."/>
            <person name="Kues U."/>
            <person name="Blanchette R.A."/>
            <person name="Grigoriev I.V."/>
            <person name="Minto R.E."/>
            <person name="Hibbett D.S."/>
        </authorList>
    </citation>
    <scope>NUCLEOTIDE SEQUENCE [LARGE SCALE GENOMIC DNA]</scope>
    <source>
        <strain evidence="1 2">FP15055 ss-10</strain>
    </source>
</reference>
<evidence type="ECO:0000313" key="1">
    <source>
        <dbReference type="EMBL" id="KIY63772.1"/>
    </source>
</evidence>
<dbReference type="AlphaFoldDB" id="A0A0D7AZY6"/>
<gene>
    <name evidence="1" type="ORF">CYLTODRAFT_425811</name>
</gene>
<dbReference type="Proteomes" id="UP000054007">
    <property type="component" value="Unassembled WGS sequence"/>
</dbReference>
<name>A0A0D7AZY6_9AGAR</name>
<dbReference type="EMBL" id="KN880674">
    <property type="protein sequence ID" value="KIY63772.1"/>
    <property type="molecule type" value="Genomic_DNA"/>
</dbReference>
<keyword evidence="2" id="KW-1185">Reference proteome</keyword>
<sequence length="413" mass="47808">MGGADSFCGLTGGCYFETNDVYPRAIEDAYKYWLEDNPDTQPDRERIVKPPVEILEKFIIPDDDVEASLDLVLITPIDEDGCYEADDDHDTPALLEPEPGSIGAFVNFTISDMPYYSGFRALHCDEKKFVGKLTKLYNDQDYFQQHFEDGVDYTNVNLISNKMYVRLDAFRVLMGRFPEIGMHMLYRVLFRRDSLDWEQCGLMAQDAFWLNVADKNEDEDVELFWLRLLSRTDITPDEIVQEAKMGRGRLYYHSRVDRFPSADYLPSLNPGSGPSVLSKLTFDLLWYLCENFIDNVQDVAALAVLDRATRTFILPHIDRISKRIIELHHPYLFPIGTRDYARGLEEFDEWDRIWKGQSEAWCAYARECRLSPHMKNRARMWRIAGNVRDQISKAGLLPPDGSSQARTQDVWSL</sequence>
<protein>
    <submittedName>
        <fullName evidence="1">Uncharacterized protein</fullName>
    </submittedName>
</protein>